<dbReference type="FunFam" id="1.10.150.20:FF:000014">
    <property type="entry name" value="Polymerase (DNA directed), eta"/>
    <property type="match status" value="1"/>
</dbReference>
<dbReference type="GO" id="GO:0008270">
    <property type="term" value="F:zinc ion binding"/>
    <property type="evidence" value="ECO:0007669"/>
    <property type="project" value="UniProtKB-KW"/>
</dbReference>
<comment type="subcellular location">
    <subcellularLocation>
        <location evidence="1">Nucleus</location>
    </subcellularLocation>
</comment>
<evidence type="ECO:0000256" key="8">
    <source>
        <dbReference type="ARBA" id="ARBA00023242"/>
    </source>
</evidence>
<dbReference type="FunCoup" id="A0A165GE43">
    <property type="interactions" value="222"/>
</dbReference>
<dbReference type="Pfam" id="PF00817">
    <property type="entry name" value="IMS"/>
    <property type="match status" value="1"/>
</dbReference>
<evidence type="ECO:0000256" key="9">
    <source>
        <dbReference type="ARBA" id="ARBA00044975"/>
    </source>
</evidence>
<evidence type="ECO:0000313" key="14">
    <source>
        <dbReference type="Proteomes" id="UP000076842"/>
    </source>
</evidence>
<evidence type="ECO:0000256" key="10">
    <source>
        <dbReference type="SAM" id="MobiDB-lite"/>
    </source>
</evidence>
<feature type="compositionally biased region" description="Basic and acidic residues" evidence="10">
    <location>
        <begin position="609"/>
        <end position="622"/>
    </location>
</feature>
<feature type="domain" description="UBZ3-type" evidence="12">
    <location>
        <begin position="539"/>
        <end position="596"/>
    </location>
</feature>
<feature type="compositionally biased region" description="Basic and acidic residues" evidence="10">
    <location>
        <begin position="496"/>
        <end position="511"/>
    </location>
</feature>
<dbReference type="PIRSF" id="PIRSF036603">
    <property type="entry name" value="DPol_eta"/>
    <property type="match status" value="1"/>
</dbReference>
<keyword evidence="8" id="KW-0539">Nucleus</keyword>
<evidence type="ECO:0000256" key="7">
    <source>
        <dbReference type="ARBA" id="ARBA00023204"/>
    </source>
</evidence>
<keyword evidence="4" id="KW-0227">DNA damage</keyword>
<dbReference type="InterPro" id="IPR052230">
    <property type="entry name" value="DNA_polymerase_eta"/>
</dbReference>
<dbReference type="Gene3D" id="3.30.1490.100">
    <property type="entry name" value="DNA polymerase, Y-family, little finger domain"/>
    <property type="match status" value="1"/>
</dbReference>
<dbReference type="FunFam" id="3.40.1170.60:FF:000008">
    <property type="entry name" value="DNA polymerase eta subunit"/>
    <property type="match status" value="1"/>
</dbReference>
<evidence type="ECO:0000313" key="13">
    <source>
        <dbReference type="EMBL" id="KZT57954.1"/>
    </source>
</evidence>
<dbReference type="InterPro" id="IPR043128">
    <property type="entry name" value="Rev_trsase/Diguanyl_cyclase"/>
</dbReference>
<dbReference type="GO" id="GO:0005657">
    <property type="term" value="C:replication fork"/>
    <property type="evidence" value="ECO:0007669"/>
    <property type="project" value="UniProtKB-ARBA"/>
</dbReference>
<dbReference type="EMBL" id="KV423957">
    <property type="protein sequence ID" value="KZT57954.1"/>
    <property type="molecule type" value="Genomic_DNA"/>
</dbReference>
<dbReference type="InterPro" id="IPR036775">
    <property type="entry name" value="DNA_pol_Y-fam_lit_finger_sf"/>
</dbReference>
<evidence type="ECO:0000256" key="6">
    <source>
        <dbReference type="ARBA" id="ARBA00022833"/>
    </source>
</evidence>
<dbReference type="PANTHER" id="PTHR45873:SF1">
    <property type="entry name" value="DNA POLYMERASE ETA"/>
    <property type="match status" value="1"/>
</dbReference>
<evidence type="ECO:0000256" key="5">
    <source>
        <dbReference type="ARBA" id="ARBA00022771"/>
    </source>
</evidence>
<keyword evidence="2" id="KW-0808">Transferase</keyword>
<dbReference type="InterPro" id="IPR017961">
    <property type="entry name" value="DNA_pol_Y-fam_little_finger"/>
</dbReference>
<reference evidence="13 14" key="1">
    <citation type="journal article" date="2016" name="Mol. Biol. Evol.">
        <title>Comparative Genomics of Early-Diverging Mushroom-Forming Fungi Provides Insights into the Origins of Lignocellulose Decay Capabilities.</title>
        <authorList>
            <person name="Nagy L.G."/>
            <person name="Riley R."/>
            <person name="Tritt A."/>
            <person name="Adam C."/>
            <person name="Daum C."/>
            <person name="Floudas D."/>
            <person name="Sun H."/>
            <person name="Yadav J.S."/>
            <person name="Pangilinan J."/>
            <person name="Larsson K.H."/>
            <person name="Matsuura K."/>
            <person name="Barry K."/>
            <person name="Labutti K."/>
            <person name="Kuo R."/>
            <person name="Ohm R.A."/>
            <person name="Bhattacharya S.S."/>
            <person name="Shirouzu T."/>
            <person name="Yoshinaga Y."/>
            <person name="Martin F.M."/>
            <person name="Grigoriev I.V."/>
            <person name="Hibbett D.S."/>
        </authorList>
    </citation>
    <scope>NUCLEOTIDE SEQUENCE [LARGE SCALE GENOMIC DNA]</scope>
    <source>
        <strain evidence="13 14">HHB12733</strain>
    </source>
</reference>
<evidence type="ECO:0000259" key="12">
    <source>
        <dbReference type="PROSITE" id="PS51907"/>
    </source>
</evidence>
<dbReference type="AlphaFoldDB" id="A0A165GE43"/>
<dbReference type="PANTHER" id="PTHR45873">
    <property type="entry name" value="DNA POLYMERASE ETA"/>
    <property type="match status" value="1"/>
</dbReference>
<keyword evidence="7" id="KW-0234">DNA repair</keyword>
<dbReference type="GO" id="GO:0035861">
    <property type="term" value="C:site of double-strand break"/>
    <property type="evidence" value="ECO:0007669"/>
    <property type="project" value="TreeGrafter"/>
</dbReference>
<dbReference type="InParanoid" id="A0A165GE43"/>
<gene>
    <name evidence="13" type="ORF">CALCODRAFT_495621</name>
</gene>
<dbReference type="STRING" id="1353952.A0A165GE43"/>
<dbReference type="GO" id="GO:0006281">
    <property type="term" value="P:DNA repair"/>
    <property type="evidence" value="ECO:0007669"/>
    <property type="project" value="UniProtKB-KW"/>
</dbReference>
<dbReference type="PROSITE" id="PS50173">
    <property type="entry name" value="UMUC"/>
    <property type="match status" value="1"/>
</dbReference>
<accession>A0A165GE43</accession>
<dbReference type="Proteomes" id="UP000076842">
    <property type="component" value="Unassembled WGS sequence"/>
</dbReference>
<organism evidence="13 14">
    <name type="scientific">Calocera cornea HHB12733</name>
    <dbReference type="NCBI Taxonomy" id="1353952"/>
    <lineage>
        <taxon>Eukaryota</taxon>
        <taxon>Fungi</taxon>
        <taxon>Dikarya</taxon>
        <taxon>Basidiomycota</taxon>
        <taxon>Agaricomycotina</taxon>
        <taxon>Dacrymycetes</taxon>
        <taxon>Dacrymycetales</taxon>
        <taxon>Dacrymycetaceae</taxon>
        <taxon>Calocera</taxon>
    </lineage>
</organism>
<keyword evidence="14" id="KW-1185">Reference proteome</keyword>
<dbReference type="Pfam" id="PF11799">
    <property type="entry name" value="IMS_C"/>
    <property type="match status" value="1"/>
</dbReference>
<dbReference type="GO" id="GO:0007064">
    <property type="term" value="P:mitotic sister chromatid cohesion"/>
    <property type="evidence" value="ECO:0007669"/>
    <property type="project" value="UniProtKB-ARBA"/>
</dbReference>
<keyword evidence="3" id="KW-0479">Metal-binding</keyword>
<dbReference type="PROSITE" id="PS51907">
    <property type="entry name" value="ZF_UBZ3"/>
    <property type="match status" value="1"/>
</dbReference>
<dbReference type="InterPro" id="IPR001126">
    <property type="entry name" value="UmuC"/>
</dbReference>
<feature type="domain" description="UmuC" evidence="11">
    <location>
        <begin position="36"/>
        <end position="297"/>
    </location>
</feature>
<sequence length="644" mass="70987">MFAHAAPGASTPHAPPTYRHVLSPAAFTVHNPLRVVALIDSDAFYAACEQVRLGLDPDRPIAVQQWQGLIAINYPARKYGITRMMSVTEAKKKCPALICVHVMTYREGSRTPGYYADAQPSTHKVSLDYYRRESIKVLRIFQSTLPGAEVERASIDEAFFDLSAPVREELLKRYPYLAQVPADAPEGMDSPLPAAPVIDWAGKGHVLPVREGEGAEEEADDGWADVALSIGAEMVDRVRQEVRAQLGYTTSAGIARNKTMAKLCASCKKPFGQTILRDAAIPLFLRPMPFQKIRFLGGKLGDAIASAYDATTIGDLLSVSREDMQAQFGEEAGWVHQILRGEEYAEVRERTGVKSMLASKNVRPAIKTFAEGQHWLRVLASELALRLEEAREATPGVWPKTLVLHLRQAGEPARSRQCPFPFTPALSDEPIARVGERLLRELVGPGERIHKEVFNVSLGFAGLELGEQGQRSIVGFFGGREPEPPAELGGKRKRSATQERERATPSPEAERLGSTSNSNSNPNSNSNSPAPPKPIQRPQSQPSYTCPRCAKVLRPLASAAGEGEGEGDREEELARLLELLRAEHEDFHFALDLQAEDAVLEPVPAPAPAREERGEAGREREAPRKKRKRKEKEREGIAAYFQKR</sequence>
<protein>
    <recommendedName>
        <fullName evidence="9">DNA polymerase eta</fullName>
    </recommendedName>
</protein>
<proteinExistence type="predicted"/>
<dbReference type="GO" id="GO:0042276">
    <property type="term" value="P:error-prone translesion synthesis"/>
    <property type="evidence" value="ECO:0007669"/>
    <property type="project" value="TreeGrafter"/>
</dbReference>
<dbReference type="GO" id="GO:0070987">
    <property type="term" value="P:error-free translesion synthesis"/>
    <property type="evidence" value="ECO:0007669"/>
    <property type="project" value="UniProtKB-ARBA"/>
</dbReference>
<dbReference type="SUPFAM" id="SSF56672">
    <property type="entry name" value="DNA/RNA polymerases"/>
    <property type="match status" value="1"/>
</dbReference>
<dbReference type="InterPro" id="IPR043502">
    <property type="entry name" value="DNA/RNA_pol_sf"/>
</dbReference>
<evidence type="ECO:0000256" key="3">
    <source>
        <dbReference type="ARBA" id="ARBA00022723"/>
    </source>
</evidence>
<dbReference type="InterPro" id="IPR041298">
    <property type="entry name" value="UBZ3"/>
</dbReference>
<feature type="region of interest" description="Disordered" evidence="10">
    <location>
        <begin position="600"/>
        <end position="644"/>
    </location>
</feature>
<evidence type="ECO:0000256" key="4">
    <source>
        <dbReference type="ARBA" id="ARBA00022763"/>
    </source>
</evidence>
<evidence type="ECO:0000256" key="1">
    <source>
        <dbReference type="ARBA" id="ARBA00004123"/>
    </source>
</evidence>
<dbReference type="GO" id="GO:0003684">
    <property type="term" value="F:damaged DNA binding"/>
    <property type="evidence" value="ECO:0007669"/>
    <property type="project" value="InterPro"/>
</dbReference>
<dbReference type="Gene3D" id="3.40.1170.60">
    <property type="match status" value="1"/>
</dbReference>
<dbReference type="Pfam" id="PF21704">
    <property type="entry name" value="POLH-Rev1_HhH"/>
    <property type="match status" value="1"/>
</dbReference>
<dbReference type="OrthoDB" id="5723at2759"/>
<keyword evidence="5" id="KW-0863">Zinc-finger</keyword>
<dbReference type="Gene3D" id="3.30.70.270">
    <property type="match status" value="1"/>
</dbReference>
<dbReference type="GO" id="GO:0009314">
    <property type="term" value="P:response to radiation"/>
    <property type="evidence" value="ECO:0007669"/>
    <property type="project" value="TreeGrafter"/>
</dbReference>
<dbReference type="SUPFAM" id="SSF100879">
    <property type="entry name" value="Lesion bypass DNA polymerase (Y-family), little finger domain"/>
    <property type="match status" value="1"/>
</dbReference>
<evidence type="ECO:0000259" key="11">
    <source>
        <dbReference type="PROSITE" id="PS50173"/>
    </source>
</evidence>
<evidence type="ECO:0000256" key="2">
    <source>
        <dbReference type="ARBA" id="ARBA00022679"/>
    </source>
</evidence>
<dbReference type="GO" id="GO:0003887">
    <property type="term" value="F:DNA-directed DNA polymerase activity"/>
    <property type="evidence" value="ECO:0007669"/>
    <property type="project" value="TreeGrafter"/>
</dbReference>
<dbReference type="Gene3D" id="1.10.150.20">
    <property type="entry name" value="5' to 3' exonuclease, C-terminal subdomain"/>
    <property type="match status" value="1"/>
</dbReference>
<dbReference type="GO" id="GO:0005634">
    <property type="term" value="C:nucleus"/>
    <property type="evidence" value="ECO:0007669"/>
    <property type="project" value="UniProtKB-SubCell"/>
</dbReference>
<name>A0A165GE43_9BASI</name>
<keyword evidence="6" id="KW-0862">Zinc</keyword>
<feature type="region of interest" description="Disordered" evidence="10">
    <location>
        <begin position="475"/>
        <end position="545"/>
    </location>
</feature>
<feature type="compositionally biased region" description="Low complexity" evidence="10">
    <location>
        <begin position="516"/>
        <end position="528"/>
    </location>
</feature>